<keyword evidence="4 5" id="KW-0413">Isomerase</keyword>
<keyword evidence="3 5" id="KW-0697">Rotamase</keyword>
<accession>A0ABR2W4L8</accession>
<dbReference type="Gene3D" id="3.10.50.40">
    <property type="match status" value="1"/>
</dbReference>
<organism evidence="8 9">
    <name type="scientific">Basidiobolus ranarum</name>
    <dbReference type="NCBI Taxonomy" id="34480"/>
    <lineage>
        <taxon>Eukaryota</taxon>
        <taxon>Fungi</taxon>
        <taxon>Fungi incertae sedis</taxon>
        <taxon>Zoopagomycota</taxon>
        <taxon>Entomophthoromycotina</taxon>
        <taxon>Basidiobolomycetes</taxon>
        <taxon>Basidiobolales</taxon>
        <taxon>Basidiobolaceae</taxon>
        <taxon>Basidiobolus</taxon>
    </lineage>
</organism>
<keyword evidence="6" id="KW-0732">Signal</keyword>
<evidence type="ECO:0000256" key="2">
    <source>
        <dbReference type="ARBA" id="ARBA00013194"/>
    </source>
</evidence>
<reference evidence="8 9" key="1">
    <citation type="submission" date="2023-04" db="EMBL/GenBank/DDBJ databases">
        <title>Genome of Basidiobolus ranarum AG-B5.</title>
        <authorList>
            <person name="Stajich J.E."/>
            <person name="Carter-House D."/>
            <person name="Gryganskyi A."/>
        </authorList>
    </citation>
    <scope>NUCLEOTIDE SEQUENCE [LARGE SCALE GENOMIC DNA]</scope>
    <source>
        <strain evidence="8 9">AG-B5</strain>
    </source>
</reference>
<comment type="catalytic activity">
    <reaction evidence="1 5">
        <text>[protein]-peptidylproline (omega=180) = [protein]-peptidylproline (omega=0)</text>
        <dbReference type="Rhea" id="RHEA:16237"/>
        <dbReference type="Rhea" id="RHEA-COMP:10747"/>
        <dbReference type="Rhea" id="RHEA-COMP:10748"/>
        <dbReference type="ChEBI" id="CHEBI:83833"/>
        <dbReference type="ChEBI" id="CHEBI:83834"/>
        <dbReference type="EC" id="5.2.1.8"/>
    </reaction>
</comment>
<dbReference type="InterPro" id="IPR001179">
    <property type="entry name" value="PPIase_FKBP_dom"/>
</dbReference>
<sequence length="143" mass="15435">MTRYTRITLGFLAASCLLGLAVEGLKNAPSHLKIVTTKRVNNCSRRSKQGDSLSMHYTGTLFSDGTKFDSSIPRGEPLVFTLGIGQVIKGWDQGLSNMCVGEKRKLVIPPELAYGAQGAPPQIPADATLVFDVELIDIIDEGK</sequence>
<evidence type="ECO:0000256" key="1">
    <source>
        <dbReference type="ARBA" id="ARBA00000971"/>
    </source>
</evidence>
<evidence type="ECO:0000256" key="5">
    <source>
        <dbReference type="PROSITE-ProRule" id="PRU00277"/>
    </source>
</evidence>
<dbReference type="GO" id="GO:0003755">
    <property type="term" value="F:peptidyl-prolyl cis-trans isomerase activity"/>
    <property type="evidence" value="ECO:0007669"/>
    <property type="project" value="UniProtKB-EC"/>
</dbReference>
<protein>
    <recommendedName>
        <fullName evidence="2 5">peptidylprolyl isomerase</fullName>
        <ecNumber evidence="2 5">5.2.1.8</ecNumber>
    </recommendedName>
</protein>
<dbReference type="PANTHER" id="PTHR45779:SF7">
    <property type="entry name" value="PEPTIDYLPROLYL ISOMERASE"/>
    <property type="match status" value="1"/>
</dbReference>
<feature type="domain" description="PPIase FKBP-type" evidence="7">
    <location>
        <begin position="50"/>
        <end position="139"/>
    </location>
</feature>
<name>A0ABR2W4L8_9FUNG</name>
<dbReference type="Proteomes" id="UP001479436">
    <property type="component" value="Unassembled WGS sequence"/>
</dbReference>
<proteinExistence type="predicted"/>
<dbReference type="EC" id="5.2.1.8" evidence="2 5"/>
<evidence type="ECO:0000256" key="3">
    <source>
        <dbReference type="ARBA" id="ARBA00023110"/>
    </source>
</evidence>
<dbReference type="InterPro" id="IPR044609">
    <property type="entry name" value="FKBP2/11"/>
</dbReference>
<evidence type="ECO:0000256" key="6">
    <source>
        <dbReference type="SAM" id="SignalP"/>
    </source>
</evidence>
<dbReference type="InterPro" id="IPR046357">
    <property type="entry name" value="PPIase_dom_sf"/>
</dbReference>
<feature type="chain" id="PRO_5045403406" description="peptidylprolyl isomerase" evidence="6">
    <location>
        <begin position="22"/>
        <end position="143"/>
    </location>
</feature>
<dbReference type="EMBL" id="JASJQH010007038">
    <property type="protein sequence ID" value="KAK9719743.1"/>
    <property type="molecule type" value="Genomic_DNA"/>
</dbReference>
<feature type="signal peptide" evidence="6">
    <location>
        <begin position="1"/>
        <end position="21"/>
    </location>
</feature>
<dbReference type="PANTHER" id="PTHR45779">
    <property type="entry name" value="PEPTIDYLPROLYL ISOMERASE"/>
    <property type="match status" value="1"/>
</dbReference>
<keyword evidence="9" id="KW-1185">Reference proteome</keyword>
<evidence type="ECO:0000259" key="7">
    <source>
        <dbReference type="PROSITE" id="PS50059"/>
    </source>
</evidence>
<gene>
    <name evidence="8" type="primary">FKBP2</name>
    <name evidence="8" type="ORF">K7432_004621</name>
</gene>
<evidence type="ECO:0000313" key="9">
    <source>
        <dbReference type="Proteomes" id="UP001479436"/>
    </source>
</evidence>
<dbReference type="PROSITE" id="PS50059">
    <property type="entry name" value="FKBP_PPIASE"/>
    <property type="match status" value="1"/>
</dbReference>
<dbReference type="Pfam" id="PF00254">
    <property type="entry name" value="FKBP_C"/>
    <property type="match status" value="1"/>
</dbReference>
<evidence type="ECO:0000313" key="8">
    <source>
        <dbReference type="EMBL" id="KAK9719743.1"/>
    </source>
</evidence>
<dbReference type="SUPFAM" id="SSF54534">
    <property type="entry name" value="FKBP-like"/>
    <property type="match status" value="1"/>
</dbReference>
<comment type="caution">
    <text evidence="8">The sequence shown here is derived from an EMBL/GenBank/DDBJ whole genome shotgun (WGS) entry which is preliminary data.</text>
</comment>
<evidence type="ECO:0000256" key="4">
    <source>
        <dbReference type="ARBA" id="ARBA00023235"/>
    </source>
</evidence>